<dbReference type="OrthoDB" id="5395975at2759"/>
<evidence type="ECO:0000313" key="2">
    <source>
        <dbReference type="EMBL" id="RAL04584.1"/>
    </source>
</evidence>
<dbReference type="AlphaFoldDB" id="A0A395HED0"/>
<sequence>MTQSEVLVHISAPSTVSNDAHYRAQVEAILGFEPFSHQLITLRSDDGDQIPDPNPAAGRRLSASPGQEQHNARPCIYKPSNNTTASPVPRQTRYDKDSLGTPLSVIPDSQPERPPPDPQDLQEIEPPRSSPVSCLDEHPDNGTPPNDDKFLSLPPPSAHDDDNSENDNYDNVPLTRDHASLPMEIRPRSPPISSERFVTHITPTLAMLATRLKSPRTYNPIKQTRALDNLERGYWYVRVNLETPGPNEQHKPANPTPMAWDMTFFTRFWTFLSEFIAKERRAGWGVWCILEDVETIAQSSREPGHIKPVTLKVYAWGEIASHVYLLLFLASERRVRKMGLQWRDSAEEVVIQMP</sequence>
<dbReference type="Proteomes" id="UP000249402">
    <property type="component" value="Unassembled WGS sequence"/>
</dbReference>
<evidence type="ECO:0000256" key="1">
    <source>
        <dbReference type="SAM" id="MobiDB-lite"/>
    </source>
</evidence>
<dbReference type="RefSeq" id="XP_025578911.1">
    <property type="nucleotide sequence ID" value="XM_025723660.1"/>
</dbReference>
<dbReference type="EMBL" id="KZ824423">
    <property type="protein sequence ID" value="RAL04584.1"/>
    <property type="molecule type" value="Genomic_DNA"/>
</dbReference>
<feature type="region of interest" description="Disordered" evidence="1">
    <location>
        <begin position="43"/>
        <end position="194"/>
    </location>
</feature>
<evidence type="ECO:0008006" key="4">
    <source>
        <dbReference type="Google" id="ProtNLM"/>
    </source>
</evidence>
<proteinExistence type="predicted"/>
<gene>
    <name evidence="2" type="ORF">BO80DRAFT_490815</name>
</gene>
<organism evidence="2 3">
    <name type="scientific">Aspergillus ibericus CBS 121593</name>
    <dbReference type="NCBI Taxonomy" id="1448316"/>
    <lineage>
        <taxon>Eukaryota</taxon>
        <taxon>Fungi</taxon>
        <taxon>Dikarya</taxon>
        <taxon>Ascomycota</taxon>
        <taxon>Pezizomycotina</taxon>
        <taxon>Eurotiomycetes</taxon>
        <taxon>Eurotiomycetidae</taxon>
        <taxon>Eurotiales</taxon>
        <taxon>Aspergillaceae</taxon>
        <taxon>Aspergillus</taxon>
        <taxon>Aspergillus subgen. Circumdati</taxon>
    </lineage>
</organism>
<feature type="compositionally biased region" description="Basic and acidic residues" evidence="1">
    <location>
        <begin position="135"/>
        <end position="150"/>
    </location>
</feature>
<name>A0A395HED0_9EURO</name>
<accession>A0A395HED0</accession>
<dbReference type="GeneID" id="37228525"/>
<evidence type="ECO:0000313" key="3">
    <source>
        <dbReference type="Proteomes" id="UP000249402"/>
    </source>
</evidence>
<protein>
    <recommendedName>
        <fullName evidence="4">Acetamidase</fullName>
    </recommendedName>
</protein>
<keyword evidence="3" id="KW-1185">Reference proteome</keyword>
<reference evidence="2 3" key="1">
    <citation type="submission" date="2018-02" db="EMBL/GenBank/DDBJ databases">
        <title>The genomes of Aspergillus section Nigri reveals drivers in fungal speciation.</title>
        <authorList>
            <consortium name="DOE Joint Genome Institute"/>
            <person name="Vesth T.C."/>
            <person name="Nybo J."/>
            <person name="Theobald S."/>
            <person name="Brandl J."/>
            <person name="Frisvad J.C."/>
            <person name="Nielsen K.F."/>
            <person name="Lyhne E.K."/>
            <person name="Kogle M.E."/>
            <person name="Kuo A."/>
            <person name="Riley R."/>
            <person name="Clum A."/>
            <person name="Nolan M."/>
            <person name="Lipzen A."/>
            <person name="Salamov A."/>
            <person name="Henrissat B."/>
            <person name="Wiebenga A."/>
            <person name="De vries R.P."/>
            <person name="Grigoriev I.V."/>
            <person name="Mortensen U.H."/>
            <person name="Andersen M.R."/>
            <person name="Baker S.E."/>
        </authorList>
    </citation>
    <scope>NUCLEOTIDE SEQUENCE [LARGE SCALE GENOMIC DNA]</scope>
    <source>
        <strain evidence="2 3">CBS 121593</strain>
    </source>
</reference>
<dbReference type="VEuPathDB" id="FungiDB:BO80DRAFT_490815"/>
<dbReference type="STRING" id="1448316.A0A395HED0"/>